<gene>
    <name evidence="2" type="ORF">MPRG_64180</name>
</gene>
<feature type="region of interest" description="Disordered" evidence="1">
    <location>
        <begin position="1"/>
        <end position="28"/>
    </location>
</feature>
<evidence type="ECO:0008006" key="4">
    <source>
        <dbReference type="Google" id="ProtNLM"/>
    </source>
</evidence>
<sequence length="170" mass="19369">MELETQPQPGRPTISANEAGRRLRRDRRTIQKMIASGDLEGGERPGKQRRWYVYEDQLTSATTPRSSPPYQQPGDTDLQQEINRLRAELVSANETTRLLRAANAEILHAAESQRAVTKRLIDVNEEFRQAIIESEHSRDHLWKVISFYGTALGQYTTPGTLAEFEPHQSI</sequence>
<name>A0ABQ1CFY7_9MYCO</name>
<dbReference type="Proteomes" id="UP000465240">
    <property type="component" value="Unassembled WGS sequence"/>
</dbReference>
<protein>
    <recommendedName>
        <fullName evidence="4">DNA-binding protein</fullName>
    </recommendedName>
</protein>
<dbReference type="RefSeq" id="WP_120795239.1">
    <property type="nucleotide sequence ID" value="NZ_BLKX01000003.1"/>
</dbReference>
<comment type="caution">
    <text evidence="2">The sequence shown here is derived from an EMBL/GenBank/DDBJ whole genome shotgun (WGS) entry which is preliminary data.</text>
</comment>
<reference evidence="2 3" key="1">
    <citation type="journal article" date="2019" name="Emerg. Microbes Infect.">
        <title>Comprehensive subspecies identification of 175 nontuberculous mycobacteria species based on 7547 genomic profiles.</title>
        <authorList>
            <person name="Matsumoto Y."/>
            <person name="Kinjo T."/>
            <person name="Motooka D."/>
            <person name="Nabeya D."/>
            <person name="Jung N."/>
            <person name="Uechi K."/>
            <person name="Horii T."/>
            <person name="Iida T."/>
            <person name="Fujita J."/>
            <person name="Nakamura S."/>
        </authorList>
    </citation>
    <scope>NUCLEOTIDE SEQUENCE [LARGE SCALE GENOMIC DNA]</scope>
    <source>
        <strain evidence="2 3">JCM 18565</strain>
    </source>
</reference>
<evidence type="ECO:0000256" key="1">
    <source>
        <dbReference type="SAM" id="MobiDB-lite"/>
    </source>
</evidence>
<evidence type="ECO:0000313" key="3">
    <source>
        <dbReference type="Proteomes" id="UP000465240"/>
    </source>
</evidence>
<proteinExistence type="predicted"/>
<accession>A0ABQ1CFY7</accession>
<organism evidence="2 3">
    <name type="scientific">Mycobacterium paragordonae</name>
    <dbReference type="NCBI Taxonomy" id="1389713"/>
    <lineage>
        <taxon>Bacteria</taxon>
        <taxon>Bacillati</taxon>
        <taxon>Actinomycetota</taxon>
        <taxon>Actinomycetes</taxon>
        <taxon>Mycobacteriales</taxon>
        <taxon>Mycobacteriaceae</taxon>
        <taxon>Mycobacterium</taxon>
    </lineage>
</organism>
<dbReference type="EMBL" id="BLKX01000003">
    <property type="protein sequence ID" value="GFG83142.1"/>
    <property type="molecule type" value="Genomic_DNA"/>
</dbReference>
<evidence type="ECO:0000313" key="2">
    <source>
        <dbReference type="EMBL" id="GFG83142.1"/>
    </source>
</evidence>
<keyword evidence="3" id="KW-1185">Reference proteome</keyword>